<sequence length="136" mass="15603">MCWFMWLHKNLRIIDDLWSISHREKAWFQRAARVESCLVQYMLVVFINGRLYQRRGLKLILTTNGFSSDGGVIPDNIGDWKLGYAKFICIYSFLEAELCGLGLTLDWDMGSCDNGRGQLQANVIISLLHNDVVLSD</sequence>
<dbReference type="Proteomes" id="UP001396334">
    <property type="component" value="Unassembled WGS sequence"/>
</dbReference>
<evidence type="ECO:0000313" key="2">
    <source>
        <dbReference type="Proteomes" id="UP001396334"/>
    </source>
</evidence>
<comment type="caution">
    <text evidence="1">The sequence shown here is derived from an EMBL/GenBank/DDBJ whole genome shotgun (WGS) entry which is preliminary data.</text>
</comment>
<evidence type="ECO:0000313" key="1">
    <source>
        <dbReference type="EMBL" id="KAK8994360.1"/>
    </source>
</evidence>
<reference evidence="1 2" key="1">
    <citation type="journal article" date="2024" name="G3 (Bethesda)">
        <title>Genome assembly of Hibiscus sabdariffa L. provides insights into metabolisms of medicinal natural products.</title>
        <authorList>
            <person name="Kim T."/>
        </authorList>
    </citation>
    <scope>NUCLEOTIDE SEQUENCE [LARGE SCALE GENOMIC DNA]</scope>
    <source>
        <strain evidence="1">TK-2024</strain>
        <tissue evidence="1">Old leaves</tissue>
    </source>
</reference>
<protein>
    <submittedName>
        <fullName evidence="1">Uncharacterized protein</fullName>
    </submittedName>
</protein>
<organism evidence="1 2">
    <name type="scientific">Hibiscus sabdariffa</name>
    <name type="common">roselle</name>
    <dbReference type="NCBI Taxonomy" id="183260"/>
    <lineage>
        <taxon>Eukaryota</taxon>
        <taxon>Viridiplantae</taxon>
        <taxon>Streptophyta</taxon>
        <taxon>Embryophyta</taxon>
        <taxon>Tracheophyta</taxon>
        <taxon>Spermatophyta</taxon>
        <taxon>Magnoliopsida</taxon>
        <taxon>eudicotyledons</taxon>
        <taxon>Gunneridae</taxon>
        <taxon>Pentapetalae</taxon>
        <taxon>rosids</taxon>
        <taxon>malvids</taxon>
        <taxon>Malvales</taxon>
        <taxon>Malvaceae</taxon>
        <taxon>Malvoideae</taxon>
        <taxon>Hibiscus</taxon>
    </lineage>
</organism>
<gene>
    <name evidence="1" type="ORF">V6N11_045452</name>
</gene>
<accession>A0ABR2Q102</accession>
<proteinExistence type="predicted"/>
<keyword evidence="2" id="KW-1185">Reference proteome</keyword>
<dbReference type="EMBL" id="JBBPBN010000047">
    <property type="protein sequence ID" value="KAK8994360.1"/>
    <property type="molecule type" value="Genomic_DNA"/>
</dbReference>
<name>A0ABR2Q102_9ROSI</name>